<feature type="repeat" description="WD" evidence="3">
    <location>
        <begin position="217"/>
        <end position="259"/>
    </location>
</feature>
<dbReference type="PANTHER" id="PTHR19879">
    <property type="entry name" value="TRANSCRIPTION INITIATION FACTOR TFIID"/>
    <property type="match status" value="1"/>
</dbReference>
<protein>
    <submittedName>
        <fullName evidence="4">WD repeat-containing protein 69</fullName>
    </submittedName>
</protein>
<sequence length="419" mass="45963">MKLLKFHLRYHPPGITLEYTKKGIVRNKDIDLLELDSNSDVKVIANEIKQKEVLITEEVLEQLQQCLETLKKRIEHEGPAGKRFYIYKTLVTHLLPVTNVSFDRAGNRCITGSYDRTCKIWDVDSGTEIKTLTGHQNVVYSVAFNYPICDMVVTGSFDKSAKVWSAASGQCVATLWGHSGEVVAAQFAPKAHKVATASMDRTAKLYDVVTGAELHTYVGHKAEVIALQFDQNDCQSLVTGSFDGTICLWDTRVKDCVAVLRGHCAEVSGVQYSWDSSLLASASLDGSARLWDVRQRNCVATLTTPGAEVLDVSFDWAGRRLATAGSDGAARVYEARADCRSLAHMQGHSEEVSKVCFSPAGGSLLTASADKTARIWNSNTGNCLQMLSGHQSEIFSCAFSYAGDTIVTASKDNSCRIWR</sequence>
<dbReference type="Proteomes" id="UP000053268">
    <property type="component" value="Unassembled WGS sequence"/>
</dbReference>
<evidence type="ECO:0000313" key="4">
    <source>
        <dbReference type="EMBL" id="KPJ00331.1"/>
    </source>
</evidence>
<dbReference type="STRING" id="66420.A0A194QA91"/>
<accession>A0A194QA91</accession>
<keyword evidence="1 3" id="KW-0853">WD repeat</keyword>
<dbReference type="PANTHER" id="PTHR19879:SF9">
    <property type="entry name" value="TRANSCRIPTION INITIATION FACTOR TFIID SUBUNIT 5"/>
    <property type="match status" value="1"/>
</dbReference>
<dbReference type="SMART" id="SM00320">
    <property type="entry name" value="WD40"/>
    <property type="match status" value="8"/>
</dbReference>
<organism evidence="4 5">
    <name type="scientific">Papilio xuthus</name>
    <name type="common">Asian swallowtail butterfly</name>
    <dbReference type="NCBI Taxonomy" id="66420"/>
    <lineage>
        <taxon>Eukaryota</taxon>
        <taxon>Metazoa</taxon>
        <taxon>Ecdysozoa</taxon>
        <taxon>Arthropoda</taxon>
        <taxon>Hexapoda</taxon>
        <taxon>Insecta</taxon>
        <taxon>Pterygota</taxon>
        <taxon>Neoptera</taxon>
        <taxon>Endopterygota</taxon>
        <taxon>Lepidoptera</taxon>
        <taxon>Glossata</taxon>
        <taxon>Ditrysia</taxon>
        <taxon>Papilionoidea</taxon>
        <taxon>Papilionidae</taxon>
        <taxon>Papilioninae</taxon>
        <taxon>Papilio</taxon>
    </lineage>
</organism>
<dbReference type="PROSITE" id="PS50294">
    <property type="entry name" value="WD_REPEATS_REGION"/>
    <property type="match status" value="7"/>
</dbReference>
<dbReference type="InterPro" id="IPR019775">
    <property type="entry name" value="WD40_repeat_CS"/>
</dbReference>
<dbReference type="PRINTS" id="PR00320">
    <property type="entry name" value="GPROTEINBRPT"/>
</dbReference>
<evidence type="ECO:0000313" key="5">
    <source>
        <dbReference type="Proteomes" id="UP000053268"/>
    </source>
</evidence>
<proteinExistence type="predicted"/>
<dbReference type="PROSITE" id="PS00678">
    <property type="entry name" value="WD_REPEATS_1"/>
    <property type="match status" value="4"/>
</dbReference>
<reference evidence="4 5" key="1">
    <citation type="journal article" date="2015" name="Nat. Commun.">
        <title>Outbred genome sequencing and CRISPR/Cas9 gene editing in butterflies.</title>
        <authorList>
            <person name="Li X."/>
            <person name="Fan D."/>
            <person name="Zhang W."/>
            <person name="Liu G."/>
            <person name="Zhang L."/>
            <person name="Zhao L."/>
            <person name="Fang X."/>
            <person name="Chen L."/>
            <person name="Dong Y."/>
            <person name="Chen Y."/>
            <person name="Ding Y."/>
            <person name="Zhao R."/>
            <person name="Feng M."/>
            <person name="Zhu Y."/>
            <person name="Feng Y."/>
            <person name="Jiang X."/>
            <person name="Zhu D."/>
            <person name="Xiang H."/>
            <person name="Feng X."/>
            <person name="Li S."/>
            <person name="Wang J."/>
            <person name="Zhang G."/>
            <person name="Kronforst M.R."/>
            <person name="Wang W."/>
        </authorList>
    </citation>
    <scope>NUCLEOTIDE SEQUENCE [LARGE SCALE GENOMIC DNA]</scope>
    <source>
        <strain evidence="4">Ya'a_city_454_Px</strain>
        <tissue evidence="4">Whole body</tissue>
    </source>
</reference>
<dbReference type="Pfam" id="PF00400">
    <property type="entry name" value="WD40"/>
    <property type="match status" value="8"/>
</dbReference>
<feature type="repeat" description="WD" evidence="3">
    <location>
        <begin position="387"/>
        <end position="419"/>
    </location>
</feature>
<feature type="repeat" description="WD" evidence="3">
    <location>
        <begin position="90"/>
        <end position="131"/>
    </location>
</feature>
<evidence type="ECO:0000256" key="1">
    <source>
        <dbReference type="ARBA" id="ARBA00022574"/>
    </source>
</evidence>
<keyword evidence="5" id="KW-1185">Reference proteome</keyword>
<feature type="repeat" description="WD" evidence="3">
    <location>
        <begin position="260"/>
        <end position="301"/>
    </location>
</feature>
<evidence type="ECO:0000256" key="3">
    <source>
        <dbReference type="PROSITE-ProRule" id="PRU00221"/>
    </source>
</evidence>
<dbReference type="PROSITE" id="PS50082">
    <property type="entry name" value="WD_REPEATS_2"/>
    <property type="match status" value="7"/>
</dbReference>
<dbReference type="InterPro" id="IPR020472">
    <property type="entry name" value="WD40_PAC1"/>
</dbReference>
<dbReference type="EMBL" id="KQ459465">
    <property type="protein sequence ID" value="KPJ00331.1"/>
    <property type="molecule type" value="Genomic_DNA"/>
</dbReference>
<keyword evidence="2" id="KW-0677">Repeat</keyword>
<dbReference type="SUPFAM" id="SSF50978">
    <property type="entry name" value="WD40 repeat-like"/>
    <property type="match status" value="1"/>
</dbReference>
<dbReference type="InterPro" id="IPR036322">
    <property type="entry name" value="WD40_repeat_dom_sf"/>
</dbReference>
<dbReference type="CDD" id="cd00200">
    <property type="entry name" value="WD40"/>
    <property type="match status" value="1"/>
</dbReference>
<gene>
    <name evidence="4" type="ORF">RR46_02719</name>
</gene>
<feature type="repeat" description="WD" evidence="3">
    <location>
        <begin position="175"/>
        <end position="216"/>
    </location>
</feature>
<evidence type="ECO:0000256" key="2">
    <source>
        <dbReference type="ARBA" id="ARBA00022737"/>
    </source>
</evidence>
<dbReference type="Gene3D" id="2.130.10.10">
    <property type="entry name" value="YVTN repeat-like/Quinoprotein amine dehydrogenase"/>
    <property type="match status" value="3"/>
</dbReference>
<dbReference type="AlphaFoldDB" id="A0A194QA91"/>
<dbReference type="InterPro" id="IPR015943">
    <property type="entry name" value="WD40/YVTN_repeat-like_dom_sf"/>
</dbReference>
<feature type="repeat" description="WD" evidence="3">
    <location>
        <begin position="132"/>
        <end position="174"/>
    </location>
</feature>
<dbReference type="InterPro" id="IPR001680">
    <property type="entry name" value="WD40_rpt"/>
</dbReference>
<feature type="repeat" description="WD" evidence="3">
    <location>
        <begin position="345"/>
        <end position="386"/>
    </location>
</feature>
<name>A0A194QA91_PAPXU</name>